<dbReference type="Pfam" id="PF00589">
    <property type="entry name" value="Phage_integrase"/>
    <property type="match status" value="1"/>
</dbReference>
<dbReference type="CDD" id="cd00397">
    <property type="entry name" value="DNA_BRE_C"/>
    <property type="match status" value="1"/>
</dbReference>
<evidence type="ECO:0000313" key="4">
    <source>
        <dbReference type="EMBL" id="KKN93918.1"/>
    </source>
</evidence>
<reference evidence="4" key="1">
    <citation type="journal article" date="2015" name="Nature">
        <title>Complex archaea that bridge the gap between prokaryotes and eukaryotes.</title>
        <authorList>
            <person name="Spang A."/>
            <person name="Saw J.H."/>
            <person name="Jorgensen S.L."/>
            <person name="Zaremba-Niedzwiedzka K."/>
            <person name="Martijn J."/>
            <person name="Lind A.E."/>
            <person name="van Eijk R."/>
            <person name="Schleper C."/>
            <person name="Guy L."/>
            <person name="Ettema T.J."/>
        </authorList>
    </citation>
    <scope>NUCLEOTIDE SEQUENCE</scope>
</reference>
<dbReference type="GO" id="GO:0003677">
    <property type="term" value="F:DNA binding"/>
    <property type="evidence" value="ECO:0007669"/>
    <property type="project" value="InterPro"/>
</dbReference>
<dbReference type="GO" id="GO:0015074">
    <property type="term" value="P:DNA integration"/>
    <property type="evidence" value="ECO:0007669"/>
    <property type="project" value="InterPro"/>
</dbReference>
<dbReference type="SUPFAM" id="SSF56349">
    <property type="entry name" value="DNA breaking-rejoining enzymes"/>
    <property type="match status" value="1"/>
</dbReference>
<evidence type="ECO:0000259" key="3">
    <source>
        <dbReference type="PROSITE" id="PS51898"/>
    </source>
</evidence>
<accession>A0A0F9XNV4</accession>
<dbReference type="Gene3D" id="1.10.443.10">
    <property type="entry name" value="Intergrase catalytic core"/>
    <property type="match status" value="1"/>
</dbReference>
<protein>
    <recommendedName>
        <fullName evidence="3">Tyr recombinase domain-containing protein</fullName>
    </recommendedName>
</protein>
<dbReference type="PROSITE" id="PS51898">
    <property type="entry name" value="TYR_RECOMBINASE"/>
    <property type="match status" value="1"/>
</dbReference>
<dbReference type="InterPro" id="IPR011010">
    <property type="entry name" value="DNA_brk_join_enz"/>
</dbReference>
<feature type="region of interest" description="Disordered" evidence="2">
    <location>
        <begin position="401"/>
        <end position="423"/>
    </location>
</feature>
<sequence>MGYQVIEQVVNAARRKLLVQDLIPVYYPNLYVTFELSGKALETTKKYLEHLAVFEGFLAFSSIDLISRIEQRPKSQYLTDGELSRFVSDAGFSKETLTKKYAGMRLHPTAYKSVGKIHAKQRIEAVRDYLDFLYEKLGDHLTRNDAVDDVKSRLNRKIKAASPGWKKTRIDEMKGLTTWERDRLLEVMHPESAENPFADGSIKLRNYIILLLGLDMGLRRSEMLLIKISDIHWHSRQLLVVNLEDESIDPRTMAPQFKTHERMLVMSDDLYEAISQYESKYRYRKTPTGSSQARKHPFLLAAHRRNEGKPMSIKALDGVFPRVGKVAPELAHIHPHILRHDSVYTMLESMREELEKLTPEDRATLIQKTLTWMYGWSPESNMPGLYGAKFWKEEADKAIKKRSDKSKAIRESVESKIRKGHTE</sequence>
<evidence type="ECO:0000256" key="1">
    <source>
        <dbReference type="ARBA" id="ARBA00023172"/>
    </source>
</evidence>
<name>A0A0F9XNV4_9ZZZZ</name>
<comment type="caution">
    <text evidence="4">The sequence shown here is derived from an EMBL/GenBank/DDBJ whole genome shotgun (WGS) entry which is preliminary data.</text>
</comment>
<keyword evidence="1" id="KW-0233">DNA recombination</keyword>
<proteinExistence type="predicted"/>
<feature type="compositionally biased region" description="Basic and acidic residues" evidence="2">
    <location>
        <begin position="405"/>
        <end position="423"/>
    </location>
</feature>
<organism evidence="4">
    <name type="scientific">marine sediment metagenome</name>
    <dbReference type="NCBI Taxonomy" id="412755"/>
    <lineage>
        <taxon>unclassified sequences</taxon>
        <taxon>metagenomes</taxon>
        <taxon>ecological metagenomes</taxon>
    </lineage>
</organism>
<dbReference type="AlphaFoldDB" id="A0A0F9XNV4"/>
<evidence type="ECO:0000256" key="2">
    <source>
        <dbReference type="SAM" id="MobiDB-lite"/>
    </source>
</evidence>
<gene>
    <name evidence="4" type="ORF">LCGC14_0194170</name>
</gene>
<feature type="domain" description="Tyr recombinase" evidence="3">
    <location>
        <begin position="171"/>
        <end position="387"/>
    </location>
</feature>
<dbReference type="EMBL" id="LAZR01000083">
    <property type="protein sequence ID" value="KKN93918.1"/>
    <property type="molecule type" value="Genomic_DNA"/>
</dbReference>
<dbReference type="InterPro" id="IPR002104">
    <property type="entry name" value="Integrase_catalytic"/>
</dbReference>
<dbReference type="GO" id="GO:0006310">
    <property type="term" value="P:DNA recombination"/>
    <property type="evidence" value="ECO:0007669"/>
    <property type="project" value="UniProtKB-KW"/>
</dbReference>
<dbReference type="InterPro" id="IPR013762">
    <property type="entry name" value="Integrase-like_cat_sf"/>
</dbReference>